<sequence>MKPLPPLEKNLFSSALLPALLLVFCYLFLRNSGIYPIVFIDEWSYSSNTRLLPLSAAQVPSYLYFSLFKLTNYCGDGFLDCNRMLNTVLYLLAAPFIYLLGKRLAPAPVAALLALAAALSPNNAYTPFFMPEAMYFLAFWVYSWASMAFYQQPTLARAAALGALLGLMAMVKMHALFLIPSLCVFLAFVAFDGRAADSGWRWLRRAAALALVAVLSALAARMLVGWALAGRPGLSLFGPLYAEQAAYTAKAHVPLLTMAGLALHNLQGHMISLAVLFGVPLAALPAALLLGARSQARAMVVYSVLVLGSLLAVTVLFTASITGLAEGDTAARIHTRYYNFALPLMLLCGAALLYAPAAAALKLRWRLLAGGAVLALVVWGRYHLLHSYAPTIIDSAEMRAFSLNAASFNTMAGLALLALLAWIWRPQLGLRLFLFAALPVTTLYCAANTAHEVRLSIHADAYTKAGLFARHYLSREQADGLTVVATEIGGLLRTKFFIENTNVALLEVPRNATEVDWASVPDSTQLVLLVGAYQPPAGARIIARKDDMALFELPPAEPGVHLLRFSRPLSGGYVLRTSGLSGPEPWGSWTDGPEVRIEFAAPLAKRLRLRLTGHAFGPNVGREVVVTLGGQQQRLRWTEQTAQTTLEFDTDGAARTLAITIPQPASPTSLGQNGDTRALGIALERISVEDRELATP</sequence>
<dbReference type="RefSeq" id="WP_217941095.1">
    <property type="nucleotide sequence ID" value="NZ_JAHTGR010000002.1"/>
</dbReference>
<evidence type="ECO:0000313" key="7">
    <source>
        <dbReference type="Proteomes" id="UP001162889"/>
    </source>
</evidence>
<keyword evidence="4" id="KW-0808">Transferase</keyword>
<organism evidence="4 6">
    <name type="scientific">Duganella violaceipulchra</name>
    <dbReference type="NCBI Taxonomy" id="2849652"/>
    <lineage>
        <taxon>Bacteria</taxon>
        <taxon>Pseudomonadati</taxon>
        <taxon>Pseudomonadota</taxon>
        <taxon>Betaproteobacteria</taxon>
        <taxon>Burkholderiales</taxon>
        <taxon>Oxalobacteraceae</taxon>
        <taxon>Telluria group</taxon>
        <taxon>Duganella</taxon>
    </lineage>
</organism>
<feature type="transmembrane region" description="Helical" evidence="1">
    <location>
        <begin position="299"/>
        <end position="325"/>
    </location>
</feature>
<dbReference type="AlphaFoldDB" id="A0AA41L2J7"/>
<comment type="caution">
    <text evidence="4">The sequence shown here is derived from an EMBL/GenBank/DDBJ whole genome shotgun (WGS) entry which is preliminary data.</text>
</comment>
<evidence type="ECO:0000259" key="2">
    <source>
        <dbReference type="Pfam" id="PF13231"/>
    </source>
</evidence>
<feature type="transmembrane region" description="Helical" evidence="1">
    <location>
        <begin position="405"/>
        <end position="424"/>
    </location>
</feature>
<keyword evidence="4" id="KW-0328">Glycosyltransferase</keyword>
<dbReference type="InterPro" id="IPR038731">
    <property type="entry name" value="RgtA/B/C-like"/>
</dbReference>
<feature type="transmembrane region" description="Helical" evidence="1">
    <location>
        <begin position="12"/>
        <end position="29"/>
    </location>
</feature>
<evidence type="ECO:0000313" key="5">
    <source>
        <dbReference type="EMBL" id="MCP2012259.1"/>
    </source>
</evidence>
<gene>
    <name evidence="4" type="ORF">KVP70_05705</name>
    <name evidence="5" type="ORF">L1274_006019</name>
</gene>
<feature type="transmembrane region" description="Helical" evidence="1">
    <location>
        <begin position="124"/>
        <end position="142"/>
    </location>
</feature>
<dbReference type="EC" id="2.4.-.-" evidence="4"/>
<feature type="transmembrane region" description="Helical" evidence="1">
    <location>
        <begin position="367"/>
        <end position="385"/>
    </location>
</feature>
<feature type="transmembrane region" description="Helical" evidence="1">
    <location>
        <begin position="88"/>
        <end position="118"/>
    </location>
</feature>
<feature type="transmembrane region" description="Helical" evidence="1">
    <location>
        <begin position="177"/>
        <end position="195"/>
    </location>
</feature>
<evidence type="ECO:0000259" key="3">
    <source>
        <dbReference type="Pfam" id="PF22895"/>
    </source>
</evidence>
<feature type="domain" description="Glycosyltransferase RgtA/B/C/D-like" evidence="2">
    <location>
        <begin position="83"/>
        <end position="215"/>
    </location>
</feature>
<feature type="transmembrane region" description="Helical" evidence="1">
    <location>
        <begin position="337"/>
        <end position="355"/>
    </location>
</feature>
<dbReference type="InterPro" id="IPR054288">
    <property type="entry name" value="DUF7024"/>
</dbReference>
<keyword evidence="1" id="KW-0472">Membrane</keyword>
<dbReference type="EMBL" id="JAHTGR010000002">
    <property type="protein sequence ID" value="MBV6320424.1"/>
    <property type="molecule type" value="Genomic_DNA"/>
</dbReference>
<dbReference type="GO" id="GO:0008960">
    <property type="term" value="F:phosphatidylglycerol-membrane-oligosaccharide glycerophosphotransferase activity"/>
    <property type="evidence" value="ECO:0007669"/>
    <property type="project" value="UniProtKB-EC"/>
</dbReference>
<feature type="transmembrane region" description="Helical" evidence="1">
    <location>
        <begin position="207"/>
        <end position="229"/>
    </location>
</feature>
<reference evidence="4" key="1">
    <citation type="submission" date="2021-07" db="EMBL/GenBank/DDBJ databases">
        <title>Characterization of violacein-producing bacteria and related species.</title>
        <authorList>
            <person name="Wilson H.S."/>
            <person name="De Leon M.E."/>
        </authorList>
    </citation>
    <scope>NUCLEOTIDE SEQUENCE</scope>
    <source>
        <strain evidence="4">HSC-15S17</strain>
    </source>
</reference>
<evidence type="ECO:0000256" key="1">
    <source>
        <dbReference type="SAM" id="Phobius"/>
    </source>
</evidence>
<dbReference type="Pfam" id="PF13231">
    <property type="entry name" value="PMT_2"/>
    <property type="match status" value="1"/>
</dbReference>
<reference evidence="5" key="2">
    <citation type="submission" date="2022-03" db="EMBL/GenBank/DDBJ databases">
        <title>Genome Encyclopedia of Bacteria and Archaea VI: Functional Genomics of Type Strains.</title>
        <authorList>
            <person name="Whitman W."/>
        </authorList>
    </citation>
    <scope>NUCLEOTIDE SEQUENCE</scope>
    <source>
        <strain evidence="5">HSC-15S17</strain>
    </source>
</reference>
<dbReference type="Proteomes" id="UP001162889">
    <property type="component" value="Unassembled WGS sequence"/>
</dbReference>
<keyword evidence="1" id="KW-0812">Transmembrane</keyword>
<name>A0AA41L2J7_9BURK</name>
<dbReference type="EMBL" id="JALJZU010000016">
    <property type="protein sequence ID" value="MCP2012259.1"/>
    <property type="molecule type" value="Genomic_DNA"/>
</dbReference>
<accession>A0AA41L2J7</accession>
<dbReference type="EC" id="2.7.8.20" evidence="5"/>
<evidence type="ECO:0000313" key="4">
    <source>
        <dbReference type="EMBL" id="MBV6320424.1"/>
    </source>
</evidence>
<feature type="transmembrane region" description="Helical" evidence="1">
    <location>
        <begin position="270"/>
        <end position="292"/>
    </location>
</feature>
<protein>
    <submittedName>
        <fullName evidence="4">Glycosyltransferase family 39 protein</fullName>
        <ecNumber evidence="4">2.4.-.-</ecNumber>
    </submittedName>
    <submittedName>
        <fullName evidence="5">Phosphoglycerol transferase</fullName>
        <ecNumber evidence="5">2.7.8.20</ecNumber>
    </submittedName>
</protein>
<proteinExistence type="predicted"/>
<dbReference type="GO" id="GO:0016757">
    <property type="term" value="F:glycosyltransferase activity"/>
    <property type="evidence" value="ECO:0007669"/>
    <property type="project" value="UniProtKB-KW"/>
</dbReference>
<keyword evidence="1" id="KW-1133">Transmembrane helix</keyword>
<evidence type="ECO:0000313" key="6">
    <source>
        <dbReference type="Proteomes" id="UP001155901"/>
    </source>
</evidence>
<feature type="transmembrane region" description="Helical" evidence="1">
    <location>
        <begin position="154"/>
        <end position="171"/>
    </location>
</feature>
<keyword evidence="7" id="KW-1185">Reference proteome</keyword>
<dbReference type="Pfam" id="PF22895">
    <property type="entry name" value="DUF7024"/>
    <property type="match status" value="1"/>
</dbReference>
<dbReference type="Proteomes" id="UP001155901">
    <property type="component" value="Unassembled WGS sequence"/>
</dbReference>
<feature type="domain" description="DUF7024" evidence="3">
    <location>
        <begin position="572"/>
        <end position="689"/>
    </location>
</feature>